<dbReference type="AlphaFoldDB" id="A0A150T9B1"/>
<reference evidence="1 2" key="1">
    <citation type="submission" date="2014-02" db="EMBL/GenBank/DDBJ databases">
        <title>The small core and large imbalanced accessory genome model reveals a collaborative survival strategy of Sorangium cellulosum strains in nature.</title>
        <authorList>
            <person name="Han K."/>
            <person name="Peng R."/>
            <person name="Blom J."/>
            <person name="Li Y.-Z."/>
        </authorList>
    </citation>
    <scope>NUCLEOTIDE SEQUENCE [LARGE SCALE GENOMIC DNA]</scope>
    <source>
        <strain evidence="1 2">So0149</strain>
    </source>
</reference>
<organism evidence="1 2">
    <name type="scientific">Sorangium cellulosum</name>
    <name type="common">Polyangium cellulosum</name>
    <dbReference type="NCBI Taxonomy" id="56"/>
    <lineage>
        <taxon>Bacteria</taxon>
        <taxon>Pseudomonadati</taxon>
        <taxon>Myxococcota</taxon>
        <taxon>Polyangia</taxon>
        <taxon>Polyangiales</taxon>
        <taxon>Polyangiaceae</taxon>
        <taxon>Sorangium</taxon>
    </lineage>
</organism>
<protein>
    <submittedName>
        <fullName evidence="1">Uncharacterized protein</fullName>
    </submittedName>
</protein>
<evidence type="ECO:0000313" key="1">
    <source>
        <dbReference type="EMBL" id="KYG01251.1"/>
    </source>
</evidence>
<gene>
    <name evidence="1" type="ORF">BE18_22050</name>
</gene>
<dbReference type="Proteomes" id="UP000075515">
    <property type="component" value="Unassembled WGS sequence"/>
</dbReference>
<proteinExistence type="predicted"/>
<name>A0A150T9B1_SORCE</name>
<evidence type="ECO:0000313" key="2">
    <source>
        <dbReference type="Proteomes" id="UP000075515"/>
    </source>
</evidence>
<dbReference type="EMBL" id="JEMC01000901">
    <property type="protein sequence ID" value="KYG01251.1"/>
    <property type="molecule type" value="Genomic_DNA"/>
</dbReference>
<accession>A0A150T9B1</accession>
<sequence length="93" mass="10559">MNQEIGRLGVVFKYRIQSESCLDPSESYLEKRSFLSSKAWAMAAAAASTSSYCQFLTFPGWKSPDGMMDFERVWGRFPLTDCYVHAPYGAARR</sequence>
<comment type="caution">
    <text evidence="1">The sequence shown here is derived from an EMBL/GenBank/DDBJ whole genome shotgun (WGS) entry which is preliminary data.</text>
</comment>